<proteinExistence type="inferred from homology"/>
<dbReference type="NCBIfam" id="TIGR02937">
    <property type="entry name" value="sigma70-ECF"/>
    <property type="match status" value="1"/>
</dbReference>
<dbReference type="OrthoDB" id="1100095at2"/>
<comment type="similarity">
    <text evidence="1">Belongs to the sigma-70 factor family. ECF subfamily.</text>
</comment>
<dbReference type="SUPFAM" id="SSF88659">
    <property type="entry name" value="Sigma3 and sigma4 domains of RNA polymerase sigma factors"/>
    <property type="match status" value="1"/>
</dbReference>
<dbReference type="GO" id="GO:0003677">
    <property type="term" value="F:DNA binding"/>
    <property type="evidence" value="ECO:0007669"/>
    <property type="project" value="InterPro"/>
</dbReference>
<dbReference type="Pfam" id="PF08281">
    <property type="entry name" value="Sigma70_r4_2"/>
    <property type="match status" value="1"/>
</dbReference>
<dbReference type="STRING" id="1477437.SAMN05444682_10121"/>
<keyword evidence="8" id="KW-1185">Reference proteome</keyword>
<dbReference type="NCBIfam" id="TIGR02985">
    <property type="entry name" value="Sig70_bacteroi1"/>
    <property type="match status" value="1"/>
</dbReference>
<dbReference type="CDD" id="cd06171">
    <property type="entry name" value="Sigma70_r4"/>
    <property type="match status" value="1"/>
</dbReference>
<dbReference type="Gene3D" id="1.10.1740.10">
    <property type="match status" value="1"/>
</dbReference>
<evidence type="ECO:0000256" key="2">
    <source>
        <dbReference type="ARBA" id="ARBA00023015"/>
    </source>
</evidence>
<dbReference type="PANTHER" id="PTHR43133:SF46">
    <property type="entry name" value="RNA POLYMERASE SIGMA-70 FACTOR ECF SUBFAMILY"/>
    <property type="match status" value="1"/>
</dbReference>
<dbReference type="InterPro" id="IPR007627">
    <property type="entry name" value="RNA_pol_sigma70_r2"/>
</dbReference>
<evidence type="ECO:0000256" key="1">
    <source>
        <dbReference type="ARBA" id="ARBA00010641"/>
    </source>
</evidence>
<dbReference type="RefSeq" id="WP_090622253.1">
    <property type="nucleotide sequence ID" value="NZ_FOQO01000001.1"/>
</dbReference>
<dbReference type="InterPro" id="IPR036388">
    <property type="entry name" value="WH-like_DNA-bd_sf"/>
</dbReference>
<evidence type="ECO:0000259" key="6">
    <source>
        <dbReference type="Pfam" id="PF08281"/>
    </source>
</evidence>
<dbReference type="SUPFAM" id="SSF88946">
    <property type="entry name" value="Sigma2 domain of RNA polymerase sigma factors"/>
    <property type="match status" value="1"/>
</dbReference>
<keyword evidence="3" id="KW-0731">Sigma factor</keyword>
<evidence type="ECO:0000256" key="3">
    <source>
        <dbReference type="ARBA" id="ARBA00023082"/>
    </source>
</evidence>
<feature type="domain" description="RNA polymerase sigma-70 region 2" evidence="5">
    <location>
        <begin position="17"/>
        <end position="82"/>
    </location>
</feature>
<dbReference type="EMBL" id="FOQO01000001">
    <property type="protein sequence ID" value="SFH73424.1"/>
    <property type="molecule type" value="Genomic_DNA"/>
</dbReference>
<name>A0A1I3CFS4_9SPHI</name>
<sequence>MSLHGSLKSTADFGRCYEAYYPMLCMIAYEYTRDKVLAEEMVGDTFLALWEKRESLEITTSVKNYLIKSTQNTCLQYLRKKKLQIRRISDETEWEHIPWSDDYPLGQLFEKELSDKIAQAIETLPPKCREVFQLSRIDEMSYSQIAGALQISENTVKTQLKTALSRIRNALRDYLPIVLILLANGRV</sequence>
<dbReference type="InterPro" id="IPR039425">
    <property type="entry name" value="RNA_pol_sigma-70-like"/>
</dbReference>
<dbReference type="InterPro" id="IPR013249">
    <property type="entry name" value="RNA_pol_sigma70_r4_t2"/>
</dbReference>
<dbReference type="AlphaFoldDB" id="A0A1I3CFS4"/>
<dbReference type="Gene3D" id="1.10.10.10">
    <property type="entry name" value="Winged helix-like DNA-binding domain superfamily/Winged helix DNA-binding domain"/>
    <property type="match status" value="1"/>
</dbReference>
<dbReference type="Proteomes" id="UP000198670">
    <property type="component" value="Unassembled WGS sequence"/>
</dbReference>
<gene>
    <name evidence="7" type="ORF">SAMN05444682_10121</name>
</gene>
<evidence type="ECO:0000259" key="5">
    <source>
        <dbReference type="Pfam" id="PF04542"/>
    </source>
</evidence>
<keyword evidence="4" id="KW-0804">Transcription</keyword>
<accession>A0A1I3CFS4</accession>
<dbReference type="PANTHER" id="PTHR43133">
    <property type="entry name" value="RNA POLYMERASE ECF-TYPE SIGMA FACTO"/>
    <property type="match status" value="1"/>
</dbReference>
<dbReference type="InterPro" id="IPR014284">
    <property type="entry name" value="RNA_pol_sigma-70_dom"/>
</dbReference>
<dbReference type="InterPro" id="IPR013324">
    <property type="entry name" value="RNA_pol_sigma_r3/r4-like"/>
</dbReference>
<keyword evidence="2" id="KW-0805">Transcription regulation</keyword>
<organism evidence="7 8">
    <name type="scientific">Parapedobacter indicus</name>
    <dbReference type="NCBI Taxonomy" id="1477437"/>
    <lineage>
        <taxon>Bacteria</taxon>
        <taxon>Pseudomonadati</taxon>
        <taxon>Bacteroidota</taxon>
        <taxon>Sphingobacteriia</taxon>
        <taxon>Sphingobacteriales</taxon>
        <taxon>Sphingobacteriaceae</taxon>
        <taxon>Parapedobacter</taxon>
    </lineage>
</organism>
<protein>
    <submittedName>
        <fullName evidence="7">RNA polymerase sigma-70 factor, ECF subfamily</fullName>
    </submittedName>
</protein>
<evidence type="ECO:0000256" key="4">
    <source>
        <dbReference type="ARBA" id="ARBA00023163"/>
    </source>
</evidence>
<dbReference type="GO" id="GO:0006352">
    <property type="term" value="P:DNA-templated transcription initiation"/>
    <property type="evidence" value="ECO:0007669"/>
    <property type="project" value="InterPro"/>
</dbReference>
<reference evidence="7 8" key="1">
    <citation type="submission" date="2016-10" db="EMBL/GenBank/DDBJ databases">
        <authorList>
            <person name="de Groot N.N."/>
        </authorList>
    </citation>
    <scope>NUCLEOTIDE SEQUENCE [LARGE SCALE GENOMIC DNA]</scope>
    <source>
        <strain evidence="7 8">RK1</strain>
    </source>
</reference>
<dbReference type="InterPro" id="IPR013325">
    <property type="entry name" value="RNA_pol_sigma_r2"/>
</dbReference>
<dbReference type="Pfam" id="PF04542">
    <property type="entry name" value="Sigma70_r2"/>
    <property type="match status" value="1"/>
</dbReference>
<dbReference type="GO" id="GO:0016987">
    <property type="term" value="F:sigma factor activity"/>
    <property type="evidence" value="ECO:0007669"/>
    <property type="project" value="UniProtKB-KW"/>
</dbReference>
<feature type="domain" description="RNA polymerase sigma factor 70 region 4 type 2" evidence="6">
    <location>
        <begin position="115"/>
        <end position="166"/>
    </location>
</feature>
<dbReference type="InterPro" id="IPR014327">
    <property type="entry name" value="RNA_pol_sigma70_bacteroid"/>
</dbReference>
<evidence type="ECO:0000313" key="8">
    <source>
        <dbReference type="Proteomes" id="UP000198670"/>
    </source>
</evidence>
<evidence type="ECO:0000313" key="7">
    <source>
        <dbReference type="EMBL" id="SFH73424.1"/>
    </source>
</evidence>